<evidence type="ECO:0000256" key="10">
    <source>
        <dbReference type="SAM" id="SignalP"/>
    </source>
</evidence>
<evidence type="ECO:0000313" key="13">
    <source>
        <dbReference type="RefSeq" id="XP_020822445.1"/>
    </source>
</evidence>
<dbReference type="GO" id="GO:0005615">
    <property type="term" value="C:extracellular space"/>
    <property type="evidence" value="ECO:0007669"/>
    <property type="project" value="TreeGrafter"/>
</dbReference>
<keyword evidence="12" id="KW-1185">Reference proteome</keyword>
<dbReference type="InterPro" id="IPR007110">
    <property type="entry name" value="Ig-like_dom"/>
</dbReference>
<dbReference type="GO" id="GO:0009897">
    <property type="term" value="C:external side of plasma membrane"/>
    <property type="evidence" value="ECO:0007669"/>
    <property type="project" value="TreeGrafter"/>
</dbReference>
<evidence type="ECO:0000259" key="11">
    <source>
        <dbReference type="PROSITE" id="PS50835"/>
    </source>
</evidence>
<comment type="similarity">
    <text evidence="2">Belongs to the MHC class I family.</text>
</comment>
<dbReference type="InterPro" id="IPR003597">
    <property type="entry name" value="Ig_C1-set"/>
</dbReference>
<keyword evidence="3 9" id="KW-0812">Transmembrane</keyword>
<dbReference type="SUPFAM" id="SSF48726">
    <property type="entry name" value="Immunoglobulin"/>
    <property type="match status" value="1"/>
</dbReference>
<dbReference type="CDD" id="cd07698">
    <property type="entry name" value="IgC1_MHC_I_alpha3"/>
    <property type="match status" value="1"/>
</dbReference>
<dbReference type="InterPro" id="IPR050208">
    <property type="entry name" value="MHC_class-I_related"/>
</dbReference>
<keyword evidence="8" id="KW-0325">Glycoprotein</keyword>
<protein>
    <submittedName>
        <fullName evidence="13">Hereditary hemochromatosis protein isoform X2</fullName>
    </submittedName>
</protein>
<dbReference type="InterPro" id="IPR011161">
    <property type="entry name" value="MHC_I-like_Ag-recog"/>
</dbReference>
<gene>
    <name evidence="13" type="primary">HFE</name>
</gene>
<evidence type="ECO:0000256" key="8">
    <source>
        <dbReference type="ARBA" id="ARBA00023180"/>
    </source>
</evidence>
<keyword evidence="4 10" id="KW-0732">Signal</keyword>
<dbReference type="CTD" id="3077"/>
<dbReference type="Proteomes" id="UP000515140">
    <property type="component" value="Unplaced"/>
</dbReference>
<evidence type="ECO:0000256" key="2">
    <source>
        <dbReference type="ARBA" id="ARBA00006909"/>
    </source>
</evidence>
<dbReference type="InterPro" id="IPR036179">
    <property type="entry name" value="Ig-like_dom_sf"/>
</dbReference>
<accession>A0A6P5IKG8</accession>
<dbReference type="InterPro" id="IPR013783">
    <property type="entry name" value="Ig-like_fold"/>
</dbReference>
<dbReference type="GO" id="GO:1990459">
    <property type="term" value="F:transferrin receptor binding"/>
    <property type="evidence" value="ECO:0007669"/>
    <property type="project" value="TreeGrafter"/>
</dbReference>
<dbReference type="AlphaFoldDB" id="A0A6P5IKG8"/>
<dbReference type="GO" id="GO:0034756">
    <property type="term" value="P:regulation of iron ion transport"/>
    <property type="evidence" value="ECO:0007669"/>
    <property type="project" value="TreeGrafter"/>
</dbReference>
<name>A0A6P5IKG8_PHACI</name>
<evidence type="ECO:0000256" key="7">
    <source>
        <dbReference type="ARBA" id="ARBA00023157"/>
    </source>
</evidence>
<dbReference type="InterPro" id="IPR037055">
    <property type="entry name" value="MHC_I-like_Ag-recog_sf"/>
</dbReference>
<evidence type="ECO:0000256" key="9">
    <source>
        <dbReference type="SAM" id="Phobius"/>
    </source>
</evidence>
<dbReference type="Pfam" id="PF07654">
    <property type="entry name" value="C1-set"/>
    <property type="match status" value="1"/>
</dbReference>
<dbReference type="Pfam" id="PF00129">
    <property type="entry name" value="MHC_I"/>
    <property type="match status" value="2"/>
</dbReference>
<dbReference type="PANTHER" id="PTHR16675:SF172">
    <property type="entry name" value="HEREDITARY HEMOCHROMATOSIS PROTEIN"/>
    <property type="match status" value="1"/>
</dbReference>
<evidence type="ECO:0000256" key="3">
    <source>
        <dbReference type="ARBA" id="ARBA00022692"/>
    </source>
</evidence>
<evidence type="ECO:0000256" key="1">
    <source>
        <dbReference type="ARBA" id="ARBA00004479"/>
    </source>
</evidence>
<evidence type="ECO:0000256" key="6">
    <source>
        <dbReference type="ARBA" id="ARBA00023136"/>
    </source>
</evidence>
<keyword evidence="6 9" id="KW-0472">Membrane</keyword>
<evidence type="ECO:0000256" key="5">
    <source>
        <dbReference type="ARBA" id="ARBA00022989"/>
    </source>
</evidence>
<dbReference type="PROSITE" id="PS50835">
    <property type="entry name" value="IG_LIKE"/>
    <property type="match status" value="1"/>
</dbReference>
<dbReference type="Gene3D" id="2.60.40.10">
    <property type="entry name" value="Immunoglobulins"/>
    <property type="match status" value="1"/>
</dbReference>
<dbReference type="SMART" id="SM00407">
    <property type="entry name" value="IGc1"/>
    <property type="match status" value="1"/>
</dbReference>
<feature type="domain" description="Ig-like" evidence="11">
    <location>
        <begin position="169"/>
        <end position="258"/>
    </location>
</feature>
<proteinExistence type="inferred from homology"/>
<reference evidence="13" key="1">
    <citation type="submission" date="2025-08" db="UniProtKB">
        <authorList>
            <consortium name="RefSeq"/>
        </authorList>
    </citation>
    <scope>IDENTIFICATION</scope>
    <source>
        <tissue evidence="13">Spleen</tissue>
    </source>
</reference>
<keyword evidence="5 9" id="KW-1133">Transmembrane helix</keyword>
<dbReference type="GeneID" id="110194429"/>
<dbReference type="Gene3D" id="3.30.500.10">
    <property type="entry name" value="MHC class I-like antigen recognition-like"/>
    <property type="match status" value="2"/>
</dbReference>
<organism evidence="12 13">
    <name type="scientific">Phascolarctos cinereus</name>
    <name type="common">Koala</name>
    <dbReference type="NCBI Taxonomy" id="38626"/>
    <lineage>
        <taxon>Eukaryota</taxon>
        <taxon>Metazoa</taxon>
        <taxon>Chordata</taxon>
        <taxon>Craniata</taxon>
        <taxon>Vertebrata</taxon>
        <taxon>Euteleostomi</taxon>
        <taxon>Mammalia</taxon>
        <taxon>Metatheria</taxon>
        <taxon>Diprotodontia</taxon>
        <taxon>Phascolarctidae</taxon>
        <taxon>Phascolarctos</taxon>
    </lineage>
</organism>
<comment type="subcellular location">
    <subcellularLocation>
        <location evidence="1">Membrane</location>
        <topology evidence="1">Single-pass type I membrane protein</topology>
    </subcellularLocation>
</comment>
<dbReference type="PANTHER" id="PTHR16675">
    <property type="entry name" value="MHC CLASS I-RELATED"/>
    <property type="match status" value="1"/>
</dbReference>
<evidence type="ECO:0000256" key="4">
    <source>
        <dbReference type="ARBA" id="ARBA00022729"/>
    </source>
</evidence>
<feature type="chain" id="PRO_5028234444" evidence="10">
    <location>
        <begin position="20"/>
        <end position="367"/>
    </location>
</feature>
<dbReference type="GO" id="GO:1990641">
    <property type="term" value="P:response to iron ion starvation"/>
    <property type="evidence" value="ECO:0007669"/>
    <property type="project" value="TreeGrafter"/>
</dbReference>
<sequence length="367" mass="41551">MRTLSQLALLLLLLRVVVQREGPSRSHSLQFLFMGASHPELGLPSFVALGDVDEHLFVYYDHESRKAKPRGPWIQKDEIDKFWMRLTQSLKGWDHMFIIDLWTIMDNHSQGQETMNWTAVQPEAQGTKQEWEINKIRAKQHRTYLERDCPEMLQRYLEIGSEILNKKVPPLVRVTRHTTHEGVTTLRCQAHNFSPVNITLSWLWDGKLLNQGTELGDIHPSGDGTFQSWIAVDVTPGEEQRYACQVEHPGLDQPLIMTWEHRPLSVTLATGITTGIIGSIIITTIVVIIWKKKKVSRGLIRSYILTEAQLHSGSGFSGLTSMGVMFPTEHALLQEIPESAGGTLVIVPDLGSERTEFKCGLRHLLAV</sequence>
<evidence type="ECO:0000313" key="12">
    <source>
        <dbReference type="Proteomes" id="UP000515140"/>
    </source>
</evidence>
<feature type="signal peptide" evidence="10">
    <location>
        <begin position="1"/>
        <end position="19"/>
    </location>
</feature>
<dbReference type="FunFam" id="2.60.40.10:FF:000204">
    <property type="entry name" value="Major histocompatibility complex, class I-related protein"/>
    <property type="match status" value="1"/>
</dbReference>
<dbReference type="PROSITE" id="PS00290">
    <property type="entry name" value="IG_MHC"/>
    <property type="match status" value="1"/>
</dbReference>
<keyword evidence="7" id="KW-1015">Disulfide bond</keyword>
<dbReference type="InterPro" id="IPR011162">
    <property type="entry name" value="MHC_I/II-like_Ag-recog"/>
</dbReference>
<dbReference type="SUPFAM" id="SSF54452">
    <property type="entry name" value="MHC antigen-recognition domain"/>
    <property type="match status" value="1"/>
</dbReference>
<dbReference type="RefSeq" id="XP_020822445.1">
    <property type="nucleotide sequence ID" value="XM_020966786.1"/>
</dbReference>
<feature type="transmembrane region" description="Helical" evidence="9">
    <location>
        <begin position="264"/>
        <end position="290"/>
    </location>
</feature>
<dbReference type="InterPro" id="IPR003006">
    <property type="entry name" value="Ig/MHC_CS"/>
</dbReference>